<keyword evidence="3" id="KW-1185">Reference proteome</keyword>
<evidence type="ECO:0000313" key="3">
    <source>
        <dbReference type="Proteomes" id="UP000239007"/>
    </source>
</evidence>
<proteinExistence type="predicted"/>
<accession>A0A2S7USC2</accession>
<dbReference type="Proteomes" id="UP000239007">
    <property type="component" value="Unassembled WGS sequence"/>
</dbReference>
<evidence type="ECO:0000313" key="2">
    <source>
        <dbReference type="EMBL" id="PQJ52886.1"/>
    </source>
</evidence>
<sequence>MPTDKLQNFLVKQGSNPQLSVKQFFIGLVLFVIGVVLVYLGINLPSFVQILGLSVICIAFYFAVKGYIGIISNRIAFFRHQAELNKERFKNIK</sequence>
<protein>
    <submittedName>
        <fullName evidence="2">Uncharacterized protein</fullName>
    </submittedName>
</protein>
<dbReference type="AlphaFoldDB" id="A0A2S7USC2"/>
<keyword evidence="1" id="KW-1133">Transmembrane helix</keyword>
<feature type="transmembrane region" description="Helical" evidence="1">
    <location>
        <begin position="21"/>
        <end position="40"/>
    </location>
</feature>
<gene>
    <name evidence="2" type="ORF">BTO11_03945</name>
</gene>
<reference evidence="2 3" key="1">
    <citation type="submission" date="2016-12" db="EMBL/GenBank/DDBJ databases">
        <title>Diversity of luminous bacteria.</title>
        <authorList>
            <person name="Yoshizawa S."/>
            <person name="Kogure K."/>
        </authorList>
    </citation>
    <scope>NUCLEOTIDE SEQUENCE [LARGE SCALE GENOMIC DNA]</scope>
    <source>
        <strain evidence="2 3">SA4-48</strain>
    </source>
</reference>
<organism evidence="2 3">
    <name type="scientific">Psychrosphaera saromensis</name>
    <dbReference type="NCBI Taxonomy" id="716813"/>
    <lineage>
        <taxon>Bacteria</taxon>
        <taxon>Pseudomonadati</taxon>
        <taxon>Pseudomonadota</taxon>
        <taxon>Gammaproteobacteria</taxon>
        <taxon>Alteromonadales</taxon>
        <taxon>Pseudoalteromonadaceae</taxon>
        <taxon>Psychrosphaera</taxon>
    </lineage>
</organism>
<name>A0A2S7USC2_9GAMM</name>
<evidence type="ECO:0000256" key="1">
    <source>
        <dbReference type="SAM" id="Phobius"/>
    </source>
</evidence>
<comment type="caution">
    <text evidence="2">The sequence shown here is derived from an EMBL/GenBank/DDBJ whole genome shotgun (WGS) entry which is preliminary data.</text>
</comment>
<dbReference type="RefSeq" id="WP_105051361.1">
    <property type="nucleotide sequence ID" value="NZ_BMYG01000010.1"/>
</dbReference>
<keyword evidence="1" id="KW-0812">Transmembrane</keyword>
<feature type="transmembrane region" description="Helical" evidence="1">
    <location>
        <begin position="46"/>
        <end position="64"/>
    </location>
</feature>
<keyword evidence="1" id="KW-0472">Membrane</keyword>
<dbReference type="EMBL" id="MSCH01000003">
    <property type="protein sequence ID" value="PQJ52886.1"/>
    <property type="molecule type" value="Genomic_DNA"/>
</dbReference>